<evidence type="ECO:0000259" key="1">
    <source>
        <dbReference type="Pfam" id="PF01909"/>
    </source>
</evidence>
<dbReference type="AlphaFoldDB" id="A0A378JB92"/>
<dbReference type="InterPro" id="IPR002934">
    <property type="entry name" value="Polymerase_NTP_transf_dom"/>
</dbReference>
<dbReference type="Gene3D" id="3.30.460.10">
    <property type="entry name" value="Beta Polymerase, domain 2"/>
    <property type="match status" value="1"/>
</dbReference>
<dbReference type="PANTHER" id="PTHR33933:SF1">
    <property type="entry name" value="PROTEIN ADENYLYLTRANSFERASE MNTA-RELATED"/>
    <property type="match status" value="1"/>
</dbReference>
<dbReference type="InterPro" id="IPR052548">
    <property type="entry name" value="Type_VII_TA_antitoxin"/>
</dbReference>
<gene>
    <name evidence="2" type="ORF">Lgra_0241</name>
    <name evidence="3" type="ORF">NCTC12388_01815</name>
</gene>
<dbReference type="Proteomes" id="UP000254476">
    <property type="component" value="Unassembled WGS sequence"/>
</dbReference>
<name>A0A378JB92_9GAMM</name>
<protein>
    <recommendedName>
        <fullName evidence="1">Polymerase nucleotidyl transferase domain-containing protein</fullName>
    </recommendedName>
</protein>
<dbReference type="Pfam" id="PF01909">
    <property type="entry name" value="NTP_transf_2"/>
    <property type="match status" value="1"/>
</dbReference>
<reference evidence="2 4" key="1">
    <citation type="submission" date="2015-11" db="EMBL/GenBank/DDBJ databases">
        <title>Genomic analysis of 38 Legionella species identifies large and diverse effector repertoires.</title>
        <authorList>
            <person name="Burstein D."/>
            <person name="Amaro F."/>
            <person name="Zusman T."/>
            <person name="Lifshitz Z."/>
            <person name="Cohen O."/>
            <person name="Gilbert J.A."/>
            <person name="Pupko T."/>
            <person name="Shuman H.A."/>
            <person name="Segal G."/>
        </authorList>
    </citation>
    <scope>NUCLEOTIDE SEQUENCE [LARGE SCALE GENOMIC DNA]</scope>
    <source>
        <strain evidence="2 4">Lyon 8420412</strain>
    </source>
</reference>
<proteinExistence type="predicted"/>
<organism evidence="3 5">
    <name type="scientific">Legionella gratiana</name>
    <dbReference type="NCBI Taxonomy" id="45066"/>
    <lineage>
        <taxon>Bacteria</taxon>
        <taxon>Pseudomonadati</taxon>
        <taxon>Pseudomonadota</taxon>
        <taxon>Gammaproteobacteria</taxon>
        <taxon>Legionellales</taxon>
        <taxon>Legionellaceae</taxon>
        <taxon>Legionella</taxon>
    </lineage>
</organism>
<dbReference type="SUPFAM" id="SSF81301">
    <property type="entry name" value="Nucleotidyltransferase"/>
    <property type="match status" value="1"/>
</dbReference>
<dbReference type="InterPro" id="IPR043519">
    <property type="entry name" value="NT_sf"/>
</dbReference>
<dbReference type="PANTHER" id="PTHR33933">
    <property type="entry name" value="NUCLEOTIDYLTRANSFERASE"/>
    <property type="match status" value="1"/>
</dbReference>
<evidence type="ECO:0000313" key="5">
    <source>
        <dbReference type="Proteomes" id="UP000254476"/>
    </source>
</evidence>
<dbReference type="STRING" id="45066.Lgra_0241"/>
<evidence type="ECO:0000313" key="3">
    <source>
        <dbReference type="EMBL" id="STX45063.1"/>
    </source>
</evidence>
<dbReference type="CDD" id="cd05403">
    <property type="entry name" value="NT_KNTase_like"/>
    <property type="match status" value="1"/>
</dbReference>
<dbReference type="GO" id="GO:0016779">
    <property type="term" value="F:nucleotidyltransferase activity"/>
    <property type="evidence" value="ECO:0007669"/>
    <property type="project" value="InterPro"/>
</dbReference>
<dbReference type="EMBL" id="UGOB01000001">
    <property type="protein sequence ID" value="STX45063.1"/>
    <property type="molecule type" value="Genomic_DNA"/>
</dbReference>
<keyword evidence="4" id="KW-1185">Reference proteome</keyword>
<sequence>MKEYTITNDSVLKAIVEELISQYHCHTIILYGSRARGDFTASSDYDVAGIMKTGEKKRIARLDEKHGVYHDLFVYPESAFDTIFDEHLCMSDGIVIIEKENFGTRLLKRLSAVINLPESITPEEIVVRKVWYKKMLARASIRDLEGQYRHIWAIYTILEDYFVFRELRYQGPKKAFKYLSTHDPEILSLFTEAISDTNNLEALNKLITKIVE</sequence>
<accession>A0A378JB92</accession>
<dbReference type="Proteomes" id="UP000054691">
    <property type="component" value="Unassembled WGS sequence"/>
</dbReference>
<evidence type="ECO:0000313" key="2">
    <source>
        <dbReference type="EMBL" id="KTD15575.1"/>
    </source>
</evidence>
<evidence type="ECO:0000313" key="4">
    <source>
        <dbReference type="Proteomes" id="UP000054691"/>
    </source>
</evidence>
<dbReference type="RefSeq" id="WP_058497473.1">
    <property type="nucleotide sequence ID" value="NZ_CAAAHW010000026.1"/>
</dbReference>
<reference evidence="3 5" key="2">
    <citation type="submission" date="2018-06" db="EMBL/GenBank/DDBJ databases">
        <authorList>
            <consortium name="Pathogen Informatics"/>
            <person name="Doyle S."/>
        </authorList>
    </citation>
    <scope>NUCLEOTIDE SEQUENCE [LARGE SCALE GENOMIC DNA]</scope>
    <source>
        <strain evidence="3 5">NCTC12388</strain>
    </source>
</reference>
<dbReference type="EMBL" id="LNYE01000003">
    <property type="protein sequence ID" value="KTD15575.1"/>
    <property type="molecule type" value="Genomic_DNA"/>
</dbReference>
<feature type="domain" description="Polymerase nucleotidyl transferase" evidence="1">
    <location>
        <begin position="15"/>
        <end position="73"/>
    </location>
</feature>